<dbReference type="SUPFAM" id="SSF58104">
    <property type="entry name" value="Methyl-accepting chemotaxis protein (MCP) signaling domain"/>
    <property type="match status" value="1"/>
</dbReference>
<reference evidence="8 9" key="1">
    <citation type="submission" date="2018-10" db="EMBL/GenBank/DDBJ databases">
        <title>Genomic Encyclopedia of Type Strains, Phase IV (KMG-IV): sequencing the most valuable type-strain genomes for metagenomic binning, comparative biology and taxonomic classification.</title>
        <authorList>
            <person name="Goeker M."/>
        </authorList>
    </citation>
    <scope>NUCLEOTIDE SEQUENCE [LARGE SCALE GENOMIC DNA]</scope>
    <source>
        <strain evidence="8 9">DSM 23841</strain>
    </source>
</reference>
<dbReference type="InterPro" id="IPR004089">
    <property type="entry name" value="MCPsignal_dom"/>
</dbReference>
<comment type="similarity">
    <text evidence="3">Belongs to the methyl-accepting chemotaxis (MCP) protein family.</text>
</comment>
<evidence type="ECO:0000259" key="6">
    <source>
        <dbReference type="PROSITE" id="PS50111"/>
    </source>
</evidence>
<dbReference type="CDD" id="cd11386">
    <property type="entry name" value="MCP_signal"/>
    <property type="match status" value="1"/>
</dbReference>
<protein>
    <submittedName>
        <fullName evidence="8">Methyl-accepting chemotaxis protein</fullName>
    </submittedName>
</protein>
<feature type="domain" description="Methyl-accepting transducer" evidence="6">
    <location>
        <begin position="270"/>
        <end position="506"/>
    </location>
</feature>
<dbReference type="PROSITE" id="PS50885">
    <property type="entry name" value="HAMP"/>
    <property type="match status" value="1"/>
</dbReference>
<keyword evidence="5" id="KW-0812">Transmembrane</keyword>
<proteinExistence type="inferred from homology"/>
<dbReference type="GO" id="GO:0006935">
    <property type="term" value="P:chemotaxis"/>
    <property type="evidence" value="ECO:0007669"/>
    <property type="project" value="UniProtKB-ARBA"/>
</dbReference>
<evidence type="ECO:0000256" key="2">
    <source>
        <dbReference type="ARBA" id="ARBA00023224"/>
    </source>
</evidence>
<keyword evidence="9" id="KW-1185">Reference proteome</keyword>
<keyword evidence="5" id="KW-1133">Transmembrane helix</keyword>
<dbReference type="PROSITE" id="PS50111">
    <property type="entry name" value="CHEMOTAXIS_TRANSDUC_2"/>
    <property type="match status" value="1"/>
</dbReference>
<evidence type="ECO:0000256" key="3">
    <source>
        <dbReference type="ARBA" id="ARBA00029447"/>
    </source>
</evidence>
<name>A0A495WHY7_9RHOO</name>
<sequence>MGWFDNLSLRYKLLINFFASGGILIAAIVFSIFEIRSAGEDIDALAGNSLPSIQAIGEISELRLRYRVRSLEYMLPDTPEAKAKLAKDLDKLDGQLREAFAKYEKLLSSDKEREVYKAAIQAADGYKASVEKAVALVVAGDEAAAQQLRKTEWVKAANLLRDRTNELTEINRQAADELSAHSRAELAAGFKGAIAALIGGALMALLVSYVIAQRMGGQLDGAVAATERIAGGNLTGEVPVGGKDEIGKLLRAVANMQLALREAIGESLRGAAQVLEASKSLNHSVQMIDESSSIQSSAASAIAANVEQLTVSINHVSDSTTEAARLAGESDEQANRGHDAIDALIERINQVADVVRNASGQIEELKAESEKISSIVSVIRDIADQTNLLALNAAIEAARAGESGRGFAVVADEVRKLAERTSVSTGEIGKMVSAIQQSTGQVVGGVAQGVQLADSSVDLAQQAGSAIAQLRTMAQQVAEVIRDVDNGLREQSTASTDVAVRIEQIATQSEEASAIAHETSQAAETLDNTARQMQAAVARFRI</sequence>
<dbReference type="Proteomes" id="UP000270626">
    <property type="component" value="Unassembled WGS sequence"/>
</dbReference>
<dbReference type="GO" id="GO:0007165">
    <property type="term" value="P:signal transduction"/>
    <property type="evidence" value="ECO:0007669"/>
    <property type="project" value="UniProtKB-KW"/>
</dbReference>
<dbReference type="OrthoDB" id="9763018at2"/>
<dbReference type="PANTHER" id="PTHR32089:SF112">
    <property type="entry name" value="LYSOZYME-LIKE PROTEIN-RELATED"/>
    <property type="match status" value="1"/>
</dbReference>
<dbReference type="CDD" id="cd06225">
    <property type="entry name" value="HAMP"/>
    <property type="match status" value="1"/>
</dbReference>
<keyword evidence="5" id="KW-0472">Membrane</keyword>
<gene>
    <name evidence="8" type="ORF">DFR40_1004</name>
</gene>
<dbReference type="InterPro" id="IPR024478">
    <property type="entry name" value="HlyB_4HB_MCP"/>
</dbReference>
<dbReference type="InterPro" id="IPR047347">
    <property type="entry name" value="YvaQ-like_sensor"/>
</dbReference>
<evidence type="ECO:0000313" key="9">
    <source>
        <dbReference type="Proteomes" id="UP000270626"/>
    </source>
</evidence>
<dbReference type="AlphaFoldDB" id="A0A495WHY7"/>
<feature type="transmembrane region" description="Helical" evidence="5">
    <location>
        <begin position="13"/>
        <end position="33"/>
    </location>
</feature>
<comment type="subcellular location">
    <subcellularLocation>
        <location evidence="1">Membrane</location>
    </subcellularLocation>
</comment>
<dbReference type="Pfam" id="PF00672">
    <property type="entry name" value="HAMP"/>
    <property type="match status" value="1"/>
</dbReference>
<evidence type="ECO:0000256" key="1">
    <source>
        <dbReference type="ARBA" id="ARBA00004370"/>
    </source>
</evidence>
<evidence type="ECO:0000313" key="8">
    <source>
        <dbReference type="EMBL" id="RKT60857.1"/>
    </source>
</evidence>
<dbReference type="Gene3D" id="1.10.287.950">
    <property type="entry name" value="Methyl-accepting chemotaxis protein"/>
    <property type="match status" value="1"/>
</dbReference>
<accession>A0A495WHY7</accession>
<dbReference type="Pfam" id="PF12729">
    <property type="entry name" value="4HB_MCP_1"/>
    <property type="match status" value="1"/>
</dbReference>
<evidence type="ECO:0000256" key="5">
    <source>
        <dbReference type="SAM" id="Phobius"/>
    </source>
</evidence>
<dbReference type="EMBL" id="RBXP01000011">
    <property type="protein sequence ID" value="RKT60857.1"/>
    <property type="molecule type" value="Genomic_DNA"/>
</dbReference>
<feature type="domain" description="HAMP" evidence="7">
    <location>
        <begin position="213"/>
        <end position="265"/>
    </location>
</feature>
<dbReference type="PANTHER" id="PTHR32089">
    <property type="entry name" value="METHYL-ACCEPTING CHEMOTAXIS PROTEIN MCPB"/>
    <property type="match status" value="1"/>
</dbReference>
<keyword evidence="2 4" id="KW-0807">Transducer</keyword>
<evidence type="ECO:0000259" key="7">
    <source>
        <dbReference type="PROSITE" id="PS50885"/>
    </source>
</evidence>
<organism evidence="8 9">
    <name type="scientific">Azonexus fungiphilus</name>
    <dbReference type="NCBI Taxonomy" id="146940"/>
    <lineage>
        <taxon>Bacteria</taxon>
        <taxon>Pseudomonadati</taxon>
        <taxon>Pseudomonadota</taxon>
        <taxon>Betaproteobacteria</taxon>
        <taxon>Rhodocyclales</taxon>
        <taxon>Azonexaceae</taxon>
        <taxon>Azonexus</taxon>
    </lineage>
</organism>
<dbReference type="SMART" id="SM00304">
    <property type="entry name" value="HAMP"/>
    <property type="match status" value="2"/>
</dbReference>
<dbReference type="RefSeq" id="WP_121457347.1">
    <property type="nucleotide sequence ID" value="NZ_RBXP01000011.1"/>
</dbReference>
<dbReference type="InterPro" id="IPR003660">
    <property type="entry name" value="HAMP_dom"/>
</dbReference>
<dbReference type="SMART" id="SM00283">
    <property type="entry name" value="MA"/>
    <property type="match status" value="1"/>
</dbReference>
<evidence type="ECO:0000256" key="4">
    <source>
        <dbReference type="PROSITE-ProRule" id="PRU00284"/>
    </source>
</evidence>
<dbReference type="FunFam" id="1.10.287.950:FF:000001">
    <property type="entry name" value="Methyl-accepting chemotaxis sensory transducer"/>
    <property type="match status" value="1"/>
</dbReference>
<dbReference type="GO" id="GO:0016020">
    <property type="term" value="C:membrane"/>
    <property type="evidence" value="ECO:0007669"/>
    <property type="project" value="UniProtKB-SubCell"/>
</dbReference>
<dbReference type="CDD" id="cd19411">
    <property type="entry name" value="MCP2201-like_sensor"/>
    <property type="match status" value="1"/>
</dbReference>
<comment type="caution">
    <text evidence="8">The sequence shown here is derived from an EMBL/GenBank/DDBJ whole genome shotgun (WGS) entry which is preliminary data.</text>
</comment>
<dbReference type="Pfam" id="PF00015">
    <property type="entry name" value="MCPsignal"/>
    <property type="match status" value="1"/>
</dbReference>